<dbReference type="PANTHER" id="PTHR43333">
    <property type="entry name" value="2-HACID_DH_C DOMAIN-CONTAINING PROTEIN"/>
    <property type="match status" value="1"/>
</dbReference>
<dbReference type="OrthoDB" id="9787219at2"/>
<dbReference type="InterPro" id="IPR036291">
    <property type="entry name" value="NAD(P)-bd_dom_sf"/>
</dbReference>
<dbReference type="RefSeq" id="WP_132584895.1">
    <property type="nucleotide sequence ID" value="NZ_SMAJ01000017.1"/>
</dbReference>
<comment type="caution">
    <text evidence="4">The sequence shown here is derived from an EMBL/GenBank/DDBJ whole genome shotgun (WGS) entry which is preliminary data.</text>
</comment>
<organism evidence="4 5">
    <name type="scientific">Paralcaligenes ureilyticus</name>
    <dbReference type="NCBI Taxonomy" id="627131"/>
    <lineage>
        <taxon>Bacteria</taxon>
        <taxon>Pseudomonadati</taxon>
        <taxon>Pseudomonadota</taxon>
        <taxon>Betaproteobacteria</taxon>
        <taxon>Burkholderiales</taxon>
        <taxon>Alcaligenaceae</taxon>
        <taxon>Paralcaligenes</taxon>
    </lineage>
</organism>
<evidence type="ECO:0000313" key="4">
    <source>
        <dbReference type="EMBL" id="TCT02804.1"/>
    </source>
</evidence>
<dbReference type="Proteomes" id="UP000295525">
    <property type="component" value="Unassembled WGS sequence"/>
</dbReference>
<dbReference type="Gene3D" id="3.40.50.720">
    <property type="entry name" value="NAD(P)-binding Rossmann-like Domain"/>
    <property type="match status" value="2"/>
</dbReference>
<keyword evidence="1" id="KW-0560">Oxidoreductase</keyword>
<sequence length="314" mass="34373">MGAGTKIIVATNSRPGSAKWCNAFEGSLPDTQFIPWDEAGEPVGADYAIVWQPAPALFVRETRLQAVFNLGAGIDSLLGLPELPGNLPIVRLEDAGMAEQMVEYVVYGLLRAAREFGVYEAQQQASEWSGLPPIDRLRWPVGVMGLGAIGERVARAVAQLGYPVAGWARRSREIDGVQVYGGAERLPAFLARTRVLVNLLPLTPETENILNRENLEQLLPRAYLINVARGRHLVEQDLLDLLACGRLAGALLDVFRSEPLPKNHPFWSHASITVTPHIAAITLREDTVHQIVNKIGNLKKGLPISGRVSREQGY</sequence>
<gene>
    <name evidence="4" type="ORF">EDC26_11780</name>
</gene>
<keyword evidence="5" id="KW-1185">Reference proteome</keyword>
<name>A0A4R3LQI2_9BURK</name>
<reference evidence="4 5" key="1">
    <citation type="submission" date="2019-03" db="EMBL/GenBank/DDBJ databases">
        <title>Genomic Encyclopedia of Type Strains, Phase IV (KMG-IV): sequencing the most valuable type-strain genomes for metagenomic binning, comparative biology and taxonomic classification.</title>
        <authorList>
            <person name="Goeker M."/>
        </authorList>
    </citation>
    <scope>NUCLEOTIDE SEQUENCE [LARGE SCALE GENOMIC DNA]</scope>
    <source>
        <strain evidence="4 5">DSM 24591</strain>
    </source>
</reference>
<dbReference type="GO" id="GO:0051287">
    <property type="term" value="F:NAD binding"/>
    <property type="evidence" value="ECO:0007669"/>
    <property type="project" value="InterPro"/>
</dbReference>
<evidence type="ECO:0000313" key="5">
    <source>
        <dbReference type="Proteomes" id="UP000295525"/>
    </source>
</evidence>
<protein>
    <submittedName>
        <fullName evidence="4">Glyoxylate/hydroxypyruvate reductase A</fullName>
    </submittedName>
</protein>
<evidence type="ECO:0000256" key="1">
    <source>
        <dbReference type="ARBA" id="ARBA00023002"/>
    </source>
</evidence>
<dbReference type="InterPro" id="IPR006140">
    <property type="entry name" value="D-isomer_DH_NAD-bd"/>
</dbReference>
<accession>A0A4R3LQI2</accession>
<evidence type="ECO:0000256" key="2">
    <source>
        <dbReference type="ARBA" id="ARBA00023027"/>
    </source>
</evidence>
<dbReference type="EMBL" id="SMAJ01000017">
    <property type="protein sequence ID" value="TCT02804.1"/>
    <property type="molecule type" value="Genomic_DNA"/>
</dbReference>
<evidence type="ECO:0000259" key="3">
    <source>
        <dbReference type="Pfam" id="PF02826"/>
    </source>
</evidence>
<feature type="domain" description="D-isomer specific 2-hydroxyacid dehydrogenase NAD-binding" evidence="3">
    <location>
        <begin position="109"/>
        <end position="279"/>
    </location>
</feature>
<keyword evidence="4" id="KW-0670">Pyruvate</keyword>
<dbReference type="AlphaFoldDB" id="A0A4R3LQI2"/>
<keyword evidence="2" id="KW-0520">NAD</keyword>
<proteinExistence type="predicted"/>
<dbReference type="Pfam" id="PF02826">
    <property type="entry name" value="2-Hacid_dh_C"/>
    <property type="match status" value="1"/>
</dbReference>
<dbReference type="CDD" id="cd12164">
    <property type="entry name" value="GDH_like_2"/>
    <property type="match status" value="1"/>
</dbReference>
<dbReference type="PANTHER" id="PTHR43333:SF1">
    <property type="entry name" value="D-ISOMER SPECIFIC 2-HYDROXYACID DEHYDROGENASE NAD-BINDING DOMAIN-CONTAINING PROTEIN"/>
    <property type="match status" value="1"/>
</dbReference>
<dbReference type="GO" id="GO:0016491">
    <property type="term" value="F:oxidoreductase activity"/>
    <property type="evidence" value="ECO:0007669"/>
    <property type="project" value="UniProtKB-KW"/>
</dbReference>
<dbReference type="SUPFAM" id="SSF51735">
    <property type="entry name" value="NAD(P)-binding Rossmann-fold domains"/>
    <property type="match status" value="1"/>
</dbReference>